<dbReference type="EMBL" id="JRMW01000038">
    <property type="protein sequence ID" value="KGF03595.1"/>
    <property type="molecule type" value="Genomic_DNA"/>
</dbReference>
<dbReference type="FunFam" id="1.10.3470.10:FF:000001">
    <property type="entry name" value="Vitamin B12 ABC transporter permease BtuC"/>
    <property type="match status" value="1"/>
</dbReference>
<evidence type="ECO:0000256" key="5">
    <source>
        <dbReference type="ARBA" id="ARBA00022692"/>
    </source>
</evidence>
<evidence type="ECO:0000256" key="7">
    <source>
        <dbReference type="ARBA" id="ARBA00023136"/>
    </source>
</evidence>
<gene>
    <name evidence="9" type="ORF">HMPREF1630_07285</name>
</gene>
<dbReference type="AlphaFoldDB" id="A0A095X0J3"/>
<feature type="transmembrane region" description="Helical" evidence="8">
    <location>
        <begin position="284"/>
        <end position="302"/>
    </location>
</feature>
<name>A0A095X0J3_9FIRM</name>
<feature type="transmembrane region" description="Helical" evidence="8">
    <location>
        <begin position="12"/>
        <end position="33"/>
    </location>
</feature>
<keyword evidence="4" id="KW-1003">Cell membrane</keyword>
<accession>A0A095X0J3</accession>
<protein>
    <submittedName>
        <fullName evidence="9">Iron ABC transporter permease</fullName>
    </submittedName>
</protein>
<dbReference type="InterPro" id="IPR037294">
    <property type="entry name" value="ABC_BtuC-like"/>
</dbReference>
<evidence type="ECO:0000256" key="2">
    <source>
        <dbReference type="ARBA" id="ARBA00007935"/>
    </source>
</evidence>
<evidence type="ECO:0000256" key="1">
    <source>
        <dbReference type="ARBA" id="ARBA00004651"/>
    </source>
</evidence>
<dbReference type="InterPro" id="IPR000522">
    <property type="entry name" value="ABC_transptr_permease_BtuC"/>
</dbReference>
<comment type="subcellular location">
    <subcellularLocation>
        <location evidence="1">Cell membrane</location>
        <topology evidence="1">Multi-pass membrane protein</topology>
    </subcellularLocation>
</comment>
<keyword evidence="7 8" id="KW-0472">Membrane</keyword>
<feature type="transmembrane region" description="Helical" evidence="8">
    <location>
        <begin position="153"/>
        <end position="177"/>
    </location>
</feature>
<evidence type="ECO:0000256" key="6">
    <source>
        <dbReference type="ARBA" id="ARBA00022989"/>
    </source>
</evidence>
<reference evidence="9 10" key="1">
    <citation type="submission" date="2014-07" db="EMBL/GenBank/DDBJ databases">
        <authorList>
            <person name="McCorrison J."/>
            <person name="Sanka R."/>
            <person name="Torralba M."/>
            <person name="Gillis M."/>
            <person name="Haft D.H."/>
            <person name="Methe B."/>
            <person name="Sutton G."/>
            <person name="Nelson K.E."/>
        </authorList>
    </citation>
    <scope>NUCLEOTIDE SEQUENCE [LARGE SCALE GENOMIC DNA]</scope>
    <source>
        <strain evidence="9 10">S7-1-13</strain>
    </source>
</reference>
<dbReference type="GO" id="GO:0005886">
    <property type="term" value="C:plasma membrane"/>
    <property type="evidence" value="ECO:0007669"/>
    <property type="project" value="UniProtKB-SubCell"/>
</dbReference>
<dbReference type="Gene3D" id="1.10.3470.10">
    <property type="entry name" value="ABC transporter involved in vitamin B12 uptake, BtuC"/>
    <property type="match status" value="1"/>
</dbReference>
<sequence>MGKGLFKNKKLCILVLSVSLLLLILTFICLGRYPVSPYKAFMIIYKTITGDISGLDVHEASVVIDIRLPRILMGVLVGAGLSLAGVAYQNVFSNPLVSPDLLGVSSGAGFGAALSILLSQDMIVTQQVSLFLGLLAVYIVLNLSRVKKRTDLYVLVLSGVIVKSLFDALISFIKYVADPEDKLPTITMWLMGSLASVSYRDLVICSIIIIPCIIGFFLLRWKLNLLSLDSDEARSLGINVKKLRIGVILLSTLITATTVSVCGIIGWIGLIIPHLARMVIGNDNRYLIPTCCVMGSIYLLLIDTLARAATSNEIPISILTAIIGAPLFITMLRKNSGERR</sequence>
<evidence type="ECO:0000256" key="4">
    <source>
        <dbReference type="ARBA" id="ARBA00022475"/>
    </source>
</evidence>
<feature type="transmembrane region" description="Helical" evidence="8">
    <location>
        <begin position="100"/>
        <end position="118"/>
    </location>
</feature>
<feature type="transmembrane region" description="Helical" evidence="8">
    <location>
        <begin position="124"/>
        <end position="141"/>
    </location>
</feature>
<dbReference type="SUPFAM" id="SSF81345">
    <property type="entry name" value="ABC transporter involved in vitamin B12 uptake, BtuC"/>
    <property type="match status" value="1"/>
</dbReference>
<evidence type="ECO:0000256" key="8">
    <source>
        <dbReference type="SAM" id="Phobius"/>
    </source>
</evidence>
<dbReference type="OrthoDB" id="9792889at2"/>
<comment type="similarity">
    <text evidence="2">Belongs to the binding-protein-dependent transport system permease family. FecCD subfamily.</text>
</comment>
<dbReference type="GO" id="GO:0033214">
    <property type="term" value="P:siderophore-iron import into cell"/>
    <property type="evidence" value="ECO:0007669"/>
    <property type="project" value="TreeGrafter"/>
</dbReference>
<evidence type="ECO:0000313" key="9">
    <source>
        <dbReference type="EMBL" id="KGF03595.1"/>
    </source>
</evidence>
<keyword evidence="6 8" id="KW-1133">Transmembrane helix</keyword>
<proteinExistence type="inferred from homology"/>
<dbReference type="Pfam" id="PF01032">
    <property type="entry name" value="FecCD"/>
    <property type="match status" value="1"/>
</dbReference>
<feature type="transmembrane region" description="Helical" evidence="8">
    <location>
        <begin position="197"/>
        <end position="219"/>
    </location>
</feature>
<dbReference type="Proteomes" id="UP000029579">
    <property type="component" value="Unassembled WGS sequence"/>
</dbReference>
<dbReference type="RefSeq" id="WP_037328355.1">
    <property type="nucleotide sequence ID" value="NZ_JRMW01000038.1"/>
</dbReference>
<dbReference type="eggNOG" id="COG0609">
    <property type="taxonomic scope" value="Bacteria"/>
</dbReference>
<dbReference type="GO" id="GO:0022857">
    <property type="term" value="F:transmembrane transporter activity"/>
    <property type="evidence" value="ECO:0007669"/>
    <property type="project" value="InterPro"/>
</dbReference>
<dbReference type="CDD" id="cd06550">
    <property type="entry name" value="TM_ABC_iron-siderophores_like"/>
    <property type="match status" value="1"/>
</dbReference>
<feature type="transmembrane region" description="Helical" evidence="8">
    <location>
        <begin position="71"/>
        <end position="88"/>
    </location>
</feature>
<dbReference type="PANTHER" id="PTHR30472">
    <property type="entry name" value="FERRIC ENTEROBACTIN TRANSPORT SYSTEM PERMEASE PROTEIN"/>
    <property type="match status" value="1"/>
</dbReference>
<comment type="caution">
    <text evidence="9">The sequence shown here is derived from an EMBL/GenBank/DDBJ whole genome shotgun (WGS) entry which is preliminary data.</text>
</comment>
<dbReference type="PANTHER" id="PTHR30472:SF70">
    <property type="entry name" value="MOLYBDATE IMPORT SYSTEM PERMEASE PROTEIN MOLB"/>
    <property type="match status" value="1"/>
</dbReference>
<feature type="transmembrane region" description="Helical" evidence="8">
    <location>
        <begin position="314"/>
        <end position="332"/>
    </location>
</feature>
<evidence type="ECO:0000313" key="10">
    <source>
        <dbReference type="Proteomes" id="UP000029579"/>
    </source>
</evidence>
<keyword evidence="5 8" id="KW-0812">Transmembrane</keyword>
<evidence type="ECO:0000256" key="3">
    <source>
        <dbReference type="ARBA" id="ARBA00022448"/>
    </source>
</evidence>
<organism evidence="9 10">
    <name type="scientific">Anaerococcus lactolyticus S7-1-13</name>
    <dbReference type="NCBI Taxonomy" id="1284686"/>
    <lineage>
        <taxon>Bacteria</taxon>
        <taxon>Bacillati</taxon>
        <taxon>Bacillota</taxon>
        <taxon>Tissierellia</taxon>
        <taxon>Tissierellales</taxon>
        <taxon>Peptoniphilaceae</taxon>
        <taxon>Anaerococcus</taxon>
    </lineage>
</organism>
<keyword evidence="3" id="KW-0813">Transport</keyword>
<feature type="transmembrane region" description="Helical" evidence="8">
    <location>
        <begin position="247"/>
        <end position="272"/>
    </location>
</feature>